<evidence type="ECO:0000313" key="2">
    <source>
        <dbReference type="EMBL" id="RAW00025.1"/>
    </source>
</evidence>
<protein>
    <submittedName>
        <fullName evidence="2">Uncharacterized protein</fullName>
    </submittedName>
</protein>
<comment type="caution">
    <text evidence="2">The sequence shown here is derived from an EMBL/GenBank/DDBJ whole genome shotgun (WGS) entry which is preliminary data.</text>
</comment>
<proteinExistence type="predicted"/>
<dbReference type="EMBL" id="QMFY01000008">
    <property type="protein sequence ID" value="RAW00025.1"/>
    <property type="molecule type" value="Genomic_DNA"/>
</dbReference>
<feature type="transmembrane region" description="Helical" evidence="1">
    <location>
        <begin position="94"/>
        <end position="111"/>
    </location>
</feature>
<keyword evidence="1" id="KW-1133">Transmembrane helix</keyword>
<dbReference type="AlphaFoldDB" id="A0A364Y049"/>
<keyword evidence="1" id="KW-0812">Transmembrane</keyword>
<dbReference type="RefSeq" id="WP_112747863.1">
    <property type="nucleotide sequence ID" value="NZ_QMFY01000008.1"/>
</dbReference>
<keyword evidence="3" id="KW-1185">Reference proteome</keyword>
<feature type="transmembrane region" description="Helical" evidence="1">
    <location>
        <begin position="117"/>
        <end position="140"/>
    </location>
</feature>
<name>A0A364Y049_9BACT</name>
<dbReference type="Proteomes" id="UP000251889">
    <property type="component" value="Unassembled WGS sequence"/>
</dbReference>
<keyword evidence="1" id="KW-0472">Membrane</keyword>
<evidence type="ECO:0000256" key="1">
    <source>
        <dbReference type="SAM" id="Phobius"/>
    </source>
</evidence>
<reference evidence="2 3" key="1">
    <citation type="submission" date="2018-06" db="EMBL/GenBank/DDBJ databases">
        <title>Chryseolinea flavus sp. nov., a member of the phylum Bacteroidetes isolated from soil.</title>
        <authorList>
            <person name="Li Y."/>
            <person name="Wang J."/>
        </authorList>
    </citation>
    <scope>NUCLEOTIDE SEQUENCE [LARGE SCALE GENOMIC DNA]</scope>
    <source>
        <strain evidence="2 3">SDU1-6</strain>
    </source>
</reference>
<sequence>MGKIILLQSKASFLSYLHEHVAPRRLRILRRWDFWTGKADPARTFEGSVKNDSFRIRENHKVMKRSSPVMIAKVNDLGNNKIEVRYHFLIDKETLAFSLLYVLIFSAILIVKDARAIAFLIMIPAIIVFHLFGFFFSVITCRKRYLEFLRGAEKQ</sequence>
<accession>A0A364Y049</accession>
<gene>
    <name evidence="2" type="ORF">DQQ10_15830</name>
</gene>
<evidence type="ECO:0000313" key="3">
    <source>
        <dbReference type="Proteomes" id="UP000251889"/>
    </source>
</evidence>
<organism evidence="2 3">
    <name type="scientific">Pseudochryseolinea flava</name>
    <dbReference type="NCBI Taxonomy" id="2059302"/>
    <lineage>
        <taxon>Bacteria</taxon>
        <taxon>Pseudomonadati</taxon>
        <taxon>Bacteroidota</taxon>
        <taxon>Cytophagia</taxon>
        <taxon>Cytophagales</taxon>
        <taxon>Fulvivirgaceae</taxon>
        <taxon>Pseudochryseolinea</taxon>
    </lineage>
</organism>